<gene>
    <name evidence="1" type="ORF">SAMN06265220_10692</name>
</gene>
<organism evidence="1 2">
    <name type="scientific">Flavobacterium nitrogenifigens</name>
    <dbReference type="NCBI Taxonomy" id="1617283"/>
    <lineage>
        <taxon>Bacteria</taxon>
        <taxon>Pseudomonadati</taxon>
        <taxon>Bacteroidota</taxon>
        <taxon>Flavobacteriia</taxon>
        <taxon>Flavobacteriales</taxon>
        <taxon>Flavobacteriaceae</taxon>
        <taxon>Flavobacterium</taxon>
    </lineage>
</organism>
<sequence>MNHKYQSTLANTGKIKNQHLKVLVSKNKLN</sequence>
<accession>A0A521F5H6</accession>
<dbReference type="EMBL" id="FXTQ01000006">
    <property type="protein sequence ID" value="SMO91442.1"/>
    <property type="molecule type" value="Genomic_DNA"/>
</dbReference>
<name>A0A521F5H6_9FLAO</name>
<dbReference type="AlphaFoldDB" id="A0A521F5H6"/>
<reference evidence="1 2" key="1">
    <citation type="submission" date="2017-05" db="EMBL/GenBank/DDBJ databases">
        <authorList>
            <person name="Varghese N."/>
            <person name="Submissions S."/>
        </authorList>
    </citation>
    <scope>NUCLEOTIDE SEQUENCE [LARGE SCALE GENOMIC DNA]</scope>
    <source>
        <strain evidence="1 2">DSM 29982</strain>
    </source>
</reference>
<evidence type="ECO:0000313" key="2">
    <source>
        <dbReference type="Proteomes" id="UP000319267"/>
    </source>
</evidence>
<protein>
    <submittedName>
        <fullName evidence="1">Uncharacterized protein</fullName>
    </submittedName>
</protein>
<proteinExistence type="predicted"/>
<keyword evidence="2" id="KW-1185">Reference proteome</keyword>
<dbReference type="Proteomes" id="UP000319267">
    <property type="component" value="Unassembled WGS sequence"/>
</dbReference>
<evidence type="ECO:0000313" key="1">
    <source>
        <dbReference type="EMBL" id="SMO91442.1"/>
    </source>
</evidence>